<evidence type="ECO:0000313" key="3">
    <source>
        <dbReference type="Proteomes" id="UP000175968"/>
    </source>
</evidence>
<evidence type="ECO:0000259" key="1">
    <source>
        <dbReference type="Pfam" id="PF18135"/>
    </source>
</evidence>
<organism evidence="2 3">
    <name type="scientific">Flavobacterium gilvum</name>
    <dbReference type="NCBI Taxonomy" id="1492737"/>
    <lineage>
        <taxon>Bacteria</taxon>
        <taxon>Pseudomonadati</taxon>
        <taxon>Bacteroidota</taxon>
        <taxon>Flavobacteriia</taxon>
        <taxon>Flavobacteriales</taxon>
        <taxon>Flavobacteriaceae</taxon>
        <taxon>Flavobacterium</taxon>
    </lineage>
</organism>
<dbReference type="RefSeq" id="WP_035639925.1">
    <property type="nucleotide sequence ID" value="NZ_CP017479.1"/>
</dbReference>
<protein>
    <recommendedName>
        <fullName evidence="1">Type ISP restriction-modification enzyme LLaBIII C-terminal specificity domain-containing protein</fullName>
    </recommendedName>
</protein>
<sequence>MNPDSYLSDVNSAYKLGIATELFDGRMPDLTQEIIIQMENSTGLNFLPIKNLEGNVCMANNREVRPEFRQNFSALDILNYMCAILYSTSFRLPVNNAFETKFKYPKDADFFWILAELGAEIKEIHSLKKIKDTDSFFEFCNSGNAVITNPHFEIFISSEKNLGCVYINEKQYFKNVSESVWTFTIQNHQPAQKWLDQRLGQKLNSDDINYYKKILCALSETERLIQKIDAVLF</sequence>
<dbReference type="KEGG" id="fgl:EM308_06640"/>
<dbReference type="Proteomes" id="UP000175968">
    <property type="component" value="Chromosome"/>
</dbReference>
<name>A0AAC9I2X5_9FLAO</name>
<dbReference type="EMBL" id="CP017479">
    <property type="protein sequence ID" value="AOW09211.1"/>
    <property type="molecule type" value="Genomic_DNA"/>
</dbReference>
<feature type="domain" description="Type ISP restriction-modification enzyme LLaBIII C-terminal specificity" evidence="1">
    <location>
        <begin position="22"/>
        <end position="226"/>
    </location>
</feature>
<gene>
    <name evidence="2" type="ORF">EM308_06640</name>
</gene>
<reference evidence="2 3" key="1">
    <citation type="submission" date="2016-10" db="EMBL/GenBank/DDBJ databases">
        <title>Flavobacterium gilvum sp. nov., isolated from stream water.</title>
        <authorList>
            <person name="Shin S.-K."/>
            <person name="Cho Y.-J."/>
            <person name="Yi H."/>
        </authorList>
    </citation>
    <scope>NUCLEOTIDE SEQUENCE [LARGE SCALE GENOMIC DNA]</scope>
    <source>
        <strain evidence="2 3">EM1308</strain>
    </source>
</reference>
<keyword evidence="3" id="KW-1185">Reference proteome</keyword>
<dbReference type="Pfam" id="PF18135">
    <property type="entry name" value="Type_ISP_C"/>
    <property type="match status" value="1"/>
</dbReference>
<dbReference type="AlphaFoldDB" id="A0AAC9I2X5"/>
<evidence type="ECO:0000313" key="2">
    <source>
        <dbReference type="EMBL" id="AOW09211.1"/>
    </source>
</evidence>
<accession>A0AAC9I2X5</accession>
<dbReference type="InterPro" id="IPR041635">
    <property type="entry name" value="Type_ISP_LLaBIII_C"/>
</dbReference>
<proteinExistence type="predicted"/>